<dbReference type="CDD" id="cd00495">
    <property type="entry name" value="Ribosomal_L25_TL5_CTC"/>
    <property type="match status" value="1"/>
</dbReference>
<dbReference type="InterPro" id="IPR037121">
    <property type="entry name" value="Ribosomal_bL25_C"/>
</dbReference>
<evidence type="ECO:0000313" key="9">
    <source>
        <dbReference type="EMBL" id="BAN03624.1"/>
    </source>
</evidence>
<comment type="subunit">
    <text evidence="5">Part of the 50S ribosomal subunit; part of the 5S rRNA/L5/L18/L25 subcomplex. Contacts the 5S rRNA. Binds to the 5S rRNA independently of L5 and L18.</text>
</comment>
<feature type="compositionally biased region" description="Low complexity" evidence="6">
    <location>
        <begin position="212"/>
        <end position="223"/>
    </location>
</feature>
<keyword evidence="1 5" id="KW-0699">rRNA-binding</keyword>
<protein>
    <recommendedName>
        <fullName evidence="5">Large ribosomal subunit protein bL25</fullName>
    </recommendedName>
    <alternativeName>
        <fullName evidence="5">General stress protein CTC</fullName>
    </alternativeName>
</protein>
<dbReference type="InterPro" id="IPR029751">
    <property type="entry name" value="Ribosomal_L25_dom"/>
</dbReference>
<evidence type="ECO:0000256" key="3">
    <source>
        <dbReference type="ARBA" id="ARBA00022980"/>
    </source>
</evidence>
<evidence type="ECO:0000256" key="1">
    <source>
        <dbReference type="ARBA" id="ARBA00022730"/>
    </source>
</evidence>
<name>A0A6C7E7H6_ILUCY</name>
<dbReference type="InterPro" id="IPR020930">
    <property type="entry name" value="Ribosomal_uL5_bac-type"/>
</dbReference>
<dbReference type="Gene3D" id="2.40.240.10">
    <property type="entry name" value="Ribosomal Protein L25, Chain P"/>
    <property type="match status" value="1"/>
</dbReference>
<dbReference type="Pfam" id="PF01386">
    <property type="entry name" value="Ribosomal_L25p"/>
    <property type="match status" value="1"/>
</dbReference>
<keyword evidence="3 5" id="KW-0689">Ribosomal protein</keyword>
<dbReference type="InterPro" id="IPR011035">
    <property type="entry name" value="Ribosomal_bL25/Gln-tRNA_synth"/>
</dbReference>
<feature type="domain" description="Large ribosomal subunit protein bL25 beta" evidence="8">
    <location>
        <begin position="101"/>
        <end position="182"/>
    </location>
</feature>
<dbReference type="GO" id="GO:0006412">
    <property type="term" value="P:translation"/>
    <property type="evidence" value="ECO:0007669"/>
    <property type="project" value="UniProtKB-UniRule"/>
</dbReference>
<accession>A0A6C7E7H6</accession>
<dbReference type="AlphaFoldDB" id="A0A6C7E7H6"/>
<dbReference type="GO" id="GO:0003735">
    <property type="term" value="F:structural constituent of ribosome"/>
    <property type="evidence" value="ECO:0007669"/>
    <property type="project" value="InterPro"/>
</dbReference>
<dbReference type="GO" id="GO:0022625">
    <property type="term" value="C:cytosolic large ribosomal subunit"/>
    <property type="evidence" value="ECO:0007669"/>
    <property type="project" value="TreeGrafter"/>
</dbReference>
<feature type="region of interest" description="Disordered" evidence="6">
    <location>
        <begin position="1"/>
        <end position="21"/>
    </location>
</feature>
<dbReference type="KEGG" id="aym:YM304_33100"/>
<organism evidence="9 10">
    <name type="scientific">Ilumatobacter coccineus (strain NBRC 103263 / KCTC 29153 / YM16-304)</name>
    <dbReference type="NCBI Taxonomy" id="1313172"/>
    <lineage>
        <taxon>Bacteria</taxon>
        <taxon>Bacillati</taxon>
        <taxon>Actinomycetota</taxon>
        <taxon>Acidimicrobiia</taxon>
        <taxon>Acidimicrobiales</taxon>
        <taxon>Ilumatobacteraceae</taxon>
        <taxon>Ilumatobacter</taxon>
    </lineage>
</organism>
<dbReference type="EMBL" id="AP012057">
    <property type="protein sequence ID" value="BAN03624.1"/>
    <property type="molecule type" value="Genomic_DNA"/>
</dbReference>
<evidence type="ECO:0000259" key="8">
    <source>
        <dbReference type="Pfam" id="PF14693"/>
    </source>
</evidence>
<dbReference type="Proteomes" id="UP000011863">
    <property type="component" value="Chromosome"/>
</dbReference>
<dbReference type="SUPFAM" id="SSF50715">
    <property type="entry name" value="Ribosomal protein L25-like"/>
    <property type="match status" value="1"/>
</dbReference>
<sequence length="223" mass="23657">MTETILHAESGRQTGSSASRRLRADDKIPGVVYGHGMEPLSISVARRDLRQAVSGSAGLNTIVDLTVDGEVYPSLIKDVQRHPVRLNIAHIDFIQVDLNEEITVTVPVHLTGEAKEVESNNGLIDQIMTELVVATTPRNIPDEIVFDVSEMDMDTTILVSDLSIPEGVRTVSDPDSAVVTVSIMRTPVLDAEAEAAEAAAEGEEGAEDAAEGGDSAADGASEE</sequence>
<dbReference type="OrthoDB" id="5242980at2"/>
<reference evidence="9 10" key="1">
    <citation type="journal article" date="2013" name="Int. J. Syst. Evol. Microbiol.">
        <title>Ilumatobacter nonamiense sp. nov. and Ilumatobacter coccineum sp. nov., isolated from seashore sand.</title>
        <authorList>
            <person name="Matsumoto A."/>
            <person name="Kasai H."/>
            <person name="Matsuo Y."/>
            <person name="Shizuri Y."/>
            <person name="Ichikawa N."/>
            <person name="Fujita N."/>
            <person name="Omura S."/>
            <person name="Takahashi Y."/>
        </authorList>
    </citation>
    <scope>NUCLEOTIDE SEQUENCE [LARGE SCALE GENOMIC DNA]</scope>
    <source>
        <strain evidence="10">NBRC 103263 / KCTC 29153 / YM16-304</strain>
    </source>
</reference>
<proteinExistence type="inferred from homology"/>
<feature type="compositionally biased region" description="Acidic residues" evidence="6">
    <location>
        <begin position="192"/>
        <end position="211"/>
    </location>
</feature>
<dbReference type="Gene3D" id="2.170.120.20">
    <property type="entry name" value="Ribosomal protein L25, beta domain"/>
    <property type="match status" value="1"/>
</dbReference>
<dbReference type="InterPro" id="IPR001021">
    <property type="entry name" value="Ribosomal_bL25_long"/>
</dbReference>
<dbReference type="InterPro" id="IPR020057">
    <property type="entry name" value="Ribosomal_bL25_b-dom"/>
</dbReference>
<comment type="function">
    <text evidence="5">This is one of the proteins that binds to the 5S RNA in the ribosome where it forms part of the central protuberance.</text>
</comment>
<dbReference type="NCBIfam" id="NF004612">
    <property type="entry name" value="PRK05943.1"/>
    <property type="match status" value="1"/>
</dbReference>
<keyword evidence="2 5" id="KW-0694">RNA-binding</keyword>
<evidence type="ECO:0000313" key="10">
    <source>
        <dbReference type="Proteomes" id="UP000011863"/>
    </source>
</evidence>
<dbReference type="GO" id="GO:0008097">
    <property type="term" value="F:5S rRNA binding"/>
    <property type="evidence" value="ECO:0007669"/>
    <property type="project" value="InterPro"/>
</dbReference>
<dbReference type="PANTHER" id="PTHR33284">
    <property type="entry name" value="RIBOSOMAL PROTEIN L25/GLN-TRNA SYNTHETASE, ANTI-CODON-BINDING DOMAIN-CONTAINING PROTEIN"/>
    <property type="match status" value="1"/>
</dbReference>
<dbReference type="InterPro" id="IPR020056">
    <property type="entry name" value="Rbsml_bL25/Gln-tRNA_synth_N"/>
</dbReference>
<comment type="similarity">
    <text evidence="5">Belongs to the bacterial ribosomal protein bL25 family. CTC subfamily.</text>
</comment>
<feature type="domain" description="Large ribosomal subunit protein bL25 L25" evidence="7">
    <location>
        <begin position="12"/>
        <end position="93"/>
    </location>
</feature>
<evidence type="ECO:0000256" key="5">
    <source>
        <dbReference type="HAMAP-Rule" id="MF_01334"/>
    </source>
</evidence>
<dbReference type="PANTHER" id="PTHR33284:SF1">
    <property type="entry name" value="RIBOSOMAL PROTEIN L25_GLN-TRNA SYNTHETASE, ANTI-CODON-BINDING DOMAIN-CONTAINING PROTEIN"/>
    <property type="match status" value="1"/>
</dbReference>
<keyword evidence="4 5" id="KW-0687">Ribonucleoprotein</keyword>
<keyword evidence="10" id="KW-1185">Reference proteome</keyword>
<evidence type="ECO:0000256" key="2">
    <source>
        <dbReference type="ARBA" id="ARBA00022884"/>
    </source>
</evidence>
<gene>
    <name evidence="5 9" type="primary">rplY</name>
    <name evidence="5" type="synonym">ctc</name>
    <name evidence="9" type="ORF">YM304_33100</name>
</gene>
<dbReference type="RefSeq" id="WP_015442871.1">
    <property type="nucleotide sequence ID" value="NC_020520.1"/>
</dbReference>
<evidence type="ECO:0000259" key="7">
    <source>
        <dbReference type="Pfam" id="PF01386"/>
    </source>
</evidence>
<dbReference type="Pfam" id="PF14693">
    <property type="entry name" value="Ribosomal_TL5_C"/>
    <property type="match status" value="1"/>
</dbReference>
<evidence type="ECO:0000256" key="6">
    <source>
        <dbReference type="SAM" id="MobiDB-lite"/>
    </source>
</evidence>
<dbReference type="NCBIfam" id="TIGR00731">
    <property type="entry name" value="bL25_bact_ctc"/>
    <property type="match status" value="1"/>
</dbReference>
<feature type="region of interest" description="Disordered" evidence="6">
    <location>
        <begin position="192"/>
        <end position="223"/>
    </location>
</feature>
<evidence type="ECO:0000256" key="4">
    <source>
        <dbReference type="ARBA" id="ARBA00023274"/>
    </source>
</evidence>
<dbReference type="HAMAP" id="MF_01334">
    <property type="entry name" value="Ribosomal_bL25_CTC"/>
    <property type="match status" value="1"/>
</dbReference>